<accession>A0A846XAT9</accession>
<name>A0A846XAT9_9NOCA</name>
<proteinExistence type="predicted"/>
<gene>
    <name evidence="3" type="ORF">HGA13_01555</name>
</gene>
<comment type="caution">
    <text evidence="3">The sequence shown here is derived from an EMBL/GenBank/DDBJ whole genome shotgun (WGS) entry which is preliminary data.</text>
</comment>
<evidence type="ECO:0000313" key="3">
    <source>
        <dbReference type="EMBL" id="NKY31763.1"/>
    </source>
</evidence>
<sequence>MRIAALISAPAAGAVLLLGACANPLLSAENYFERVELELTVEYLLRQQGEVQVFAVECPKALEIRMNAQTHCRAQNGDGELNDVTVVVIRAAGERGRIAVQVNAAHSE</sequence>
<dbReference type="PROSITE" id="PS51257">
    <property type="entry name" value="PROKAR_LIPOPROTEIN"/>
    <property type="match status" value="1"/>
</dbReference>
<keyword evidence="1" id="KW-0732">Signal</keyword>
<organism evidence="3 4">
    <name type="scientific">Nocardia speluncae</name>
    <dbReference type="NCBI Taxonomy" id="419477"/>
    <lineage>
        <taxon>Bacteria</taxon>
        <taxon>Bacillati</taxon>
        <taxon>Actinomycetota</taxon>
        <taxon>Actinomycetes</taxon>
        <taxon>Mycobacteriales</taxon>
        <taxon>Nocardiaceae</taxon>
        <taxon>Nocardia</taxon>
    </lineage>
</organism>
<feature type="chain" id="PRO_5039175811" evidence="1">
    <location>
        <begin position="28"/>
        <end position="108"/>
    </location>
</feature>
<evidence type="ECO:0000259" key="2">
    <source>
        <dbReference type="Pfam" id="PF14230"/>
    </source>
</evidence>
<dbReference type="Proteomes" id="UP000565715">
    <property type="component" value="Unassembled WGS sequence"/>
</dbReference>
<dbReference type="InterPro" id="IPR025637">
    <property type="entry name" value="DUF4333"/>
</dbReference>
<protein>
    <submittedName>
        <fullName evidence="3">DUF4333 domain-containing protein</fullName>
    </submittedName>
</protein>
<feature type="domain" description="DUF4333" evidence="2">
    <location>
        <begin position="17"/>
        <end position="88"/>
    </location>
</feature>
<dbReference type="RefSeq" id="WP_068035314.1">
    <property type="nucleotide sequence ID" value="NZ_JAAXOO010000001.1"/>
</dbReference>
<dbReference type="EMBL" id="JAAXOO010000001">
    <property type="protein sequence ID" value="NKY31763.1"/>
    <property type="molecule type" value="Genomic_DNA"/>
</dbReference>
<feature type="signal peptide" evidence="1">
    <location>
        <begin position="1"/>
        <end position="27"/>
    </location>
</feature>
<evidence type="ECO:0000313" key="4">
    <source>
        <dbReference type="Proteomes" id="UP000565715"/>
    </source>
</evidence>
<keyword evidence="4" id="KW-1185">Reference proteome</keyword>
<dbReference type="Pfam" id="PF14230">
    <property type="entry name" value="DUF4333"/>
    <property type="match status" value="1"/>
</dbReference>
<reference evidence="3 4" key="1">
    <citation type="submission" date="2020-04" db="EMBL/GenBank/DDBJ databases">
        <title>MicrobeNet Type strains.</title>
        <authorList>
            <person name="Nicholson A.C."/>
        </authorList>
    </citation>
    <scope>NUCLEOTIDE SEQUENCE [LARGE SCALE GENOMIC DNA]</scope>
    <source>
        <strain evidence="3 4">DSM 45078</strain>
    </source>
</reference>
<evidence type="ECO:0000256" key="1">
    <source>
        <dbReference type="SAM" id="SignalP"/>
    </source>
</evidence>
<dbReference type="AlphaFoldDB" id="A0A846XAT9"/>